<dbReference type="Gene3D" id="3.40.50.300">
    <property type="entry name" value="P-loop containing nucleotide triphosphate hydrolases"/>
    <property type="match status" value="1"/>
</dbReference>
<comment type="similarity">
    <text evidence="5">Belongs to the adenylate kinase family.</text>
</comment>
<name>A0A1G1ZIT2_9BACT</name>
<comment type="subcellular location">
    <subcellularLocation>
        <location evidence="6">Cytoplasm</location>
    </subcellularLocation>
</comment>
<dbReference type="PANTHER" id="PTHR23359">
    <property type="entry name" value="NUCLEOTIDE KINASE"/>
    <property type="match status" value="1"/>
</dbReference>
<dbReference type="InterPro" id="IPR000850">
    <property type="entry name" value="Adenylat/UMP-CMP_kin"/>
</dbReference>
<keyword evidence="4 5" id="KW-0418">Kinase</keyword>
<dbReference type="GO" id="GO:0005524">
    <property type="term" value="F:ATP binding"/>
    <property type="evidence" value="ECO:0007669"/>
    <property type="project" value="UniProtKB-KW"/>
</dbReference>
<dbReference type="PRINTS" id="PR00094">
    <property type="entry name" value="ADENYLTKNASE"/>
</dbReference>
<reference evidence="7 8" key="1">
    <citation type="journal article" date="2016" name="Nat. Commun.">
        <title>Thousands of microbial genomes shed light on interconnected biogeochemical processes in an aquifer system.</title>
        <authorList>
            <person name="Anantharaman K."/>
            <person name="Brown C.T."/>
            <person name="Hug L.A."/>
            <person name="Sharon I."/>
            <person name="Castelle C.J."/>
            <person name="Probst A.J."/>
            <person name="Thomas B.C."/>
            <person name="Singh A."/>
            <person name="Wilkins M.J."/>
            <person name="Karaoz U."/>
            <person name="Brodie E.L."/>
            <person name="Williams K.H."/>
            <person name="Hubbard S.S."/>
            <person name="Banfield J.F."/>
        </authorList>
    </citation>
    <scope>NUCLEOTIDE SEQUENCE [LARGE SCALE GENOMIC DNA]</scope>
</reference>
<dbReference type="EC" id="2.7.4.3" evidence="6"/>
<evidence type="ECO:0000256" key="6">
    <source>
        <dbReference type="RuleBase" id="RU003331"/>
    </source>
</evidence>
<proteinExistence type="inferred from homology"/>
<comment type="subunit">
    <text evidence="6">Monomer.</text>
</comment>
<keyword evidence="3 6" id="KW-0547">Nucleotide-binding</keyword>
<organism evidence="7 8">
    <name type="scientific">Candidatus Harrisonbacteria bacterium RIFCSPHIGHO2_02_FULL_42_16</name>
    <dbReference type="NCBI Taxonomy" id="1798404"/>
    <lineage>
        <taxon>Bacteria</taxon>
        <taxon>Candidatus Harrisoniibacteriota</taxon>
    </lineage>
</organism>
<dbReference type="Proteomes" id="UP000177960">
    <property type="component" value="Unassembled WGS sequence"/>
</dbReference>
<evidence type="ECO:0000256" key="5">
    <source>
        <dbReference type="RuleBase" id="RU003330"/>
    </source>
</evidence>
<dbReference type="CDD" id="cd01428">
    <property type="entry name" value="ADK"/>
    <property type="match status" value="1"/>
</dbReference>
<sequence length="226" mass="25630">MRKAIIIYGPPGAGKGTQANLIAGKFGMIHFDTGKYIEQVVRDPVNKKDKVIQREKVIFDTGKLCTPSWVLKIVRQKTRELAKAGFGVIFSGSPRTVFETFGDSKNKGIISILEKEYGKKNILLFFLEINPKISILRNKNRKICSVCGTAILYNDTDQHKTCPLCGGKLRKRSVDNPKVFETRIKEYKERTEPILNGLRKKGYKIIKVDGRPLPYKVFASILKKLR</sequence>
<dbReference type="InterPro" id="IPR027417">
    <property type="entry name" value="P-loop_NTPase"/>
</dbReference>
<evidence type="ECO:0000256" key="2">
    <source>
        <dbReference type="ARBA" id="ARBA00022727"/>
    </source>
</evidence>
<comment type="catalytic activity">
    <reaction evidence="6">
        <text>AMP + ATP = 2 ADP</text>
        <dbReference type="Rhea" id="RHEA:12973"/>
        <dbReference type="ChEBI" id="CHEBI:30616"/>
        <dbReference type="ChEBI" id="CHEBI:456215"/>
        <dbReference type="ChEBI" id="CHEBI:456216"/>
        <dbReference type="EC" id="2.7.4.3"/>
    </reaction>
</comment>
<dbReference type="Pfam" id="PF00406">
    <property type="entry name" value="ADK"/>
    <property type="match status" value="1"/>
</dbReference>
<keyword evidence="2" id="KW-0545">Nucleotide biosynthesis</keyword>
<keyword evidence="6" id="KW-0067">ATP-binding</keyword>
<evidence type="ECO:0000313" key="8">
    <source>
        <dbReference type="Proteomes" id="UP000177960"/>
    </source>
</evidence>
<dbReference type="SUPFAM" id="SSF52540">
    <property type="entry name" value="P-loop containing nucleoside triphosphate hydrolases"/>
    <property type="match status" value="1"/>
</dbReference>
<evidence type="ECO:0000256" key="3">
    <source>
        <dbReference type="ARBA" id="ARBA00022741"/>
    </source>
</evidence>
<evidence type="ECO:0000256" key="1">
    <source>
        <dbReference type="ARBA" id="ARBA00022679"/>
    </source>
</evidence>
<evidence type="ECO:0000256" key="4">
    <source>
        <dbReference type="ARBA" id="ARBA00022777"/>
    </source>
</evidence>
<comment type="caution">
    <text evidence="7">The sequence shown here is derived from an EMBL/GenBank/DDBJ whole genome shotgun (WGS) entry which is preliminary data.</text>
</comment>
<dbReference type="EMBL" id="MHJG01000003">
    <property type="protein sequence ID" value="OGY64441.1"/>
    <property type="molecule type" value="Genomic_DNA"/>
</dbReference>
<dbReference type="STRING" id="1798404.A3B92_02835"/>
<dbReference type="GO" id="GO:0005737">
    <property type="term" value="C:cytoplasm"/>
    <property type="evidence" value="ECO:0007669"/>
    <property type="project" value="UniProtKB-SubCell"/>
</dbReference>
<accession>A0A1G1ZIT2</accession>
<gene>
    <name evidence="7" type="ORF">A3B92_02835</name>
</gene>
<dbReference type="AlphaFoldDB" id="A0A1G1ZIT2"/>
<keyword evidence="1 5" id="KW-0808">Transferase</keyword>
<evidence type="ECO:0000313" key="7">
    <source>
        <dbReference type="EMBL" id="OGY64441.1"/>
    </source>
</evidence>
<protein>
    <recommendedName>
        <fullName evidence="6">Adenylate kinase</fullName>
        <ecNumber evidence="6">2.7.4.3</ecNumber>
    </recommendedName>
</protein>
<dbReference type="GO" id="GO:0004017">
    <property type="term" value="F:AMP kinase activity"/>
    <property type="evidence" value="ECO:0007669"/>
    <property type="project" value="UniProtKB-EC"/>
</dbReference>